<dbReference type="Pfam" id="PF00326">
    <property type="entry name" value="Peptidase_S9"/>
    <property type="match status" value="1"/>
</dbReference>
<dbReference type="Gene3D" id="3.40.50.1820">
    <property type="entry name" value="alpha/beta hydrolase"/>
    <property type="match status" value="1"/>
</dbReference>
<keyword evidence="5" id="KW-1185">Reference proteome</keyword>
<dbReference type="InterPro" id="IPR029058">
    <property type="entry name" value="AB_hydrolase_fold"/>
</dbReference>
<sequence length="660" mass="72912">MGRHVMRALDALRVRSIAFIAVICSLVAFQAQAQEFTPPPLSAYGKLPGFEDAALSPSGELIAAVAEIQGKRLLIIKPHQGDPLRVEPLGPIKLRGLGWAGDDTVLLMLSQTEDLGFNWRVDDMEVYKMLAIPAHGGDFKVMFADQRDIATGVFGNFGTRKVDGKWRIFAGGVRMTETGRSRYQLMHMRRALFSLDPVSLKPSRIEREASEGRYRDWIVGPDGRTAATFNLAYNNGDWDIRGPDGKVLASGKDPAGRTGLVGMGRKADEIVYYEFDEQLGERVWYALSLTDGSRRESLPDIEVSRIYRDRATGLMIGYREGTTRRRNVFFGERHAKISEKIDTAFKGYNVTFIDWTSDMSHVILQVDGNSNAGTWFHVDINTFRADPIGIERPDILPEAVGPFSIVDYTAQDGLEMDGILTLPPGREAKNLAVIMLPHGGPASYDTASFDWWAQAFASRGYAVFQPNFRGSTNRGAAFKDAGDGEWGGKMQTDISDALAMLAEKGIADPKRACIVGASYGGYAALAGVTLQQGIYRCAVSVAGVSDLSLMRRKDLYETGNNKMLKISFERQLGPKSDLDKLSPRSHAAAVEVPVMLIHGRDDTVVYFEQSEKMADALKDAHKPYEFVELKGEDHWLSKAETRQHMLNASVAFVEEHNPPG</sequence>
<reference evidence="4" key="1">
    <citation type="journal article" date="2014" name="Int. J. Syst. Evol. Microbiol.">
        <title>Complete genome sequence of Corynebacterium casei LMG S-19264T (=DSM 44701T), isolated from a smear-ripened cheese.</title>
        <authorList>
            <consortium name="US DOE Joint Genome Institute (JGI-PGF)"/>
            <person name="Walter F."/>
            <person name="Albersmeier A."/>
            <person name="Kalinowski J."/>
            <person name="Ruckert C."/>
        </authorList>
    </citation>
    <scope>NUCLEOTIDE SEQUENCE</scope>
    <source>
        <strain evidence="4">CGMCC 1.15360</strain>
    </source>
</reference>
<evidence type="ECO:0000256" key="1">
    <source>
        <dbReference type="ARBA" id="ARBA00022801"/>
    </source>
</evidence>
<dbReference type="Proteomes" id="UP000612349">
    <property type="component" value="Unassembled WGS sequence"/>
</dbReference>
<dbReference type="EMBL" id="BMIP01000014">
    <property type="protein sequence ID" value="GGD83703.1"/>
    <property type="molecule type" value="Genomic_DNA"/>
</dbReference>
<proteinExistence type="predicted"/>
<feature type="chain" id="PRO_5036995834" evidence="2">
    <location>
        <begin position="34"/>
        <end position="660"/>
    </location>
</feature>
<evidence type="ECO:0000313" key="5">
    <source>
        <dbReference type="Proteomes" id="UP000612349"/>
    </source>
</evidence>
<keyword evidence="2" id="KW-0732">Signal</keyword>
<evidence type="ECO:0000256" key="2">
    <source>
        <dbReference type="SAM" id="SignalP"/>
    </source>
</evidence>
<gene>
    <name evidence="4" type="ORF">GCM10010990_37250</name>
</gene>
<dbReference type="GO" id="GO:0004252">
    <property type="term" value="F:serine-type endopeptidase activity"/>
    <property type="evidence" value="ECO:0007669"/>
    <property type="project" value="TreeGrafter"/>
</dbReference>
<dbReference type="SUPFAM" id="SSF53474">
    <property type="entry name" value="alpha/beta-Hydrolases"/>
    <property type="match status" value="1"/>
</dbReference>
<protein>
    <submittedName>
        <fullName evidence="4">Prolyl oligopeptidase</fullName>
    </submittedName>
</protein>
<dbReference type="PANTHER" id="PTHR42776:SF27">
    <property type="entry name" value="DIPEPTIDYL PEPTIDASE FAMILY MEMBER 6"/>
    <property type="match status" value="1"/>
</dbReference>
<dbReference type="SUPFAM" id="SSF50969">
    <property type="entry name" value="YVTN repeat-like/Quinoprotein amine dehydrogenase"/>
    <property type="match status" value="1"/>
</dbReference>
<feature type="domain" description="Peptidase S9 prolyl oligopeptidase catalytic" evidence="3">
    <location>
        <begin position="448"/>
        <end position="656"/>
    </location>
</feature>
<dbReference type="GO" id="GO:0006508">
    <property type="term" value="P:proteolysis"/>
    <property type="evidence" value="ECO:0007669"/>
    <property type="project" value="InterPro"/>
</dbReference>
<evidence type="ECO:0000259" key="3">
    <source>
        <dbReference type="Pfam" id="PF00326"/>
    </source>
</evidence>
<dbReference type="InterPro" id="IPR001375">
    <property type="entry name" value="Peptidase_S9_cat"/>
</dbReference>
<dbReference type="AlphaFoldDB" id="A0A916ZB92"/>
<dbReference type="InterPro" id="IPR011044">
    <property type="entry name" value="Quino_amine_DH_bsu"/>
</dbReference>
<evidence type="ECO:0000313" key="4">
    <source>
        <dbReference type="EMBL" id="GGD83703.1"/>
    </source>
</evidence>
<organism evidence="4 5">
    <name type="scientific">Croceicoccus mobilis</name>
    <dbReference type="NCBI Taxonomy" id="1703339"/>
    <lineage>
        <taxon>Bacteria</taxon>
        <taxon>Pseudomonadati</taxon>
        <taxon>Pseudomonadota</taxon>
        <taxon>Alphaproteobacteria</taxon>
        <taxon>Sphingomonadales</taxon>
        <taxon>Erythrobacteraceae</taxon>
        <taxon>Croceicoccus</taxon>
    </lineage>
</organism>
<accession>A0A916ZB92</accession>
<dbReference type="PANTHER" id="PTHR42776">
    <property type="entry name" value="SERINE PEPTIDASE S9 FAMILY MEMBER"/>
    <property type="match status" value="1"/>
</dbReference>
<dbReference type="RefSeq" id="WP_172808073.1">
    <property type="nucleotide sequence ID" value="NZ_LYWZ01000004.1"/>
</dbReference>
<keyword evidence="1" id="KW-0378">Hydrolase</keyword>
<feature type="signal peptide" evidence="2">
    <location>
        <begin position="1"/>
        <end position="33"/>
    </location>
</feature>
<comment type="caution">
    <text evidence="4">The sequence shown here is derived from an EMBL/GenBank/DDBJ whole genome shotgun (WGS) entry which is preliminary data.</text>
</comment>
<reference evidence="4" key="2">
    <citation type="submission" date="2020-09" db="EMBL/GenBank/DDBJ databases">
        <authorList>
            <person name="Sun Q."/>
            <person name="Zhou Y."/>
        </authorList>
    </citation>
    <scope>NUCLEOTIDE SEQUENCE</scope>
    <source>
        <strain evidence="4">CGMCC 1.15360</strain>
    </source>
</reference>
<name>A0A916ZB92_9SPHN</name>